<dbReference type="InterPro" id="IPR010415">
    <property type="entry name" value="LpxI_C"/>
</dbReference>
<evidence type="ECO:0000259" key="2">
    <source>
        <dbReference type="Pfam" id="PF17930"/>
    </source>
</evidence>
<sequence>MDKIGLIAGNGRFPILFAKGARDNNVPVIAVGIEGETSPEIEQYVEKLYWVGIAQIGKLIKVFKQEQVSKAVMAGGLKKTNMFSSWRNLRFLPDLRTINLWYRHVKRRDDHSLLGAVADELLKDGIELQNSTLYVPQLLAQKGTLTRRQPTETEMEDIRFGWPIAKEIARLGIGQCIVVKEKVVLSVEALEGTDEAIRRGGNLGKDGIVVIKVSKHDFDPRFDIPTVGLETIKSLQESSASALALEAEKTLILDIEETIKAADDAKIAMVGL</sequence>
<evidence type="ECO:0000313" key="3">
    <source>
        <dbReference type="EMBL" id="KKO18546.1"/>
    </source>
</evidence>
<dbReference type="PANTHER" id="PTHR39962">
    <property type="entry name" value="BLL4848 PROTEIN"/>
    <property type="match status" value="1"/>
</dbReference>
<dbReference type="AlphaFoldDB" id="A0A0M2UU72"/>
<evidence type="ECO:0008006" key="5">
    <source>
        <dbReference type="Google" id="ProtNLM"/>
    </source>
</evidence>
<name>A0A0M2UU72_9BACT</name>
<proteinExistence type="predicted"/>
<protein>
    <recommendedName>
        <fullName evidence="5">DUF1009 domain-containing protein</fullName>
    </recommendedName>
</protein>
<dbReference type="PANTHER" id="PTHR39962:SF1">
    <property type="entry name" value="LPXI FAMILY PROTEIN"/>
    <property type="match status" value="1"/>
</dbReference>
<dbReference type="InterPro" id="IPR041255">
    <property type="entry name" value="LpxI_N"/>
</dbReference>
<feature type="domain" description="LpxI N-terminal" evidence="2">
    <location>
        <begin position="3"/>
        <end position="138"/>
    </location>
</feature>
<evidence type="ECO:0000259" key="1">
    <source>
        <dbReference type="Pfam" id="PF06230"/>
    </source>
</evidence>
<dbReference type="Gene3D" id="3.40.140.80">
    <property type="match status" value="1"/>
</dbReference>
<gene>
    <name evidence="3" type="ORF">BROFUL_02753</name>
</gene>
<accession>A0A0M2UU72</accession>
<dbReference type="Gene3D" id="3.40.50.20">
    <property type="match status" value="1"/>
</dbReference>
<dbReference type="Pfam" id="PF17930">
    <property type="entry name" value="LpxI_N"/>
    <property type="match status" value="1"/>
</dbReference>
<dbReference type="InterPro" id="IPR043167">
    <property type="entry name" value="LpxI_C_sf"/>
</dbReference>
<dbReference type="Proteomes" id="UP000034954">
    <property type="component" value="Unassembled WGS sequence"/>
</dbReference>
<dbReference type="EMBL" id="LAQJ01000258">
    <property type="protein sequence ID" value="KKO18546.1"/>
    <property type="molecule type" value="Genomic_DNA"/>
</dbReference>
<feature type="domain" description="LpxI C-terminal" evidence="1">
    <location>
        <begin position="142"/>
        <end position="269"/>
    </location>
</feature>
<dbReference type="InterPro" id="IPR053174">
    <property type="entry name" value="LpxI"/>
</dbReference>
<comment type="caution">
    <text evidence="3">The sequence shown here is derived from an EMBL/GenBank/DDBJ whole genome shotgun (WGS) entry which is preliminary data.</text>
</comment>
<organism evidence="3 4">
    <name type="scientific">Candidatus Brocadia fulgida</name>
    <dbReference type="NCBI Taxonomy" id="380242"/>
    <lineage>
        <taxon>Bacteria</taxon>
        <taxon>Pseudomonadati</taxon>
        <taxon>Planctomycetota</taxon>
        <taxon>Candidatus Brocadiia</taxon>
        <taxon>Candidatus Brocadiales</taxon>
        <taxon>Candidatus Brocadiaceae</taxon>
        <taxon>Candidatus Brocadia</taxon>
    </lineage>
</organism>
<reference evidence="3 4" key="1">
    <citation type="journal article" date="2013" name="BMC Microbiol.">
        <title>Identification of the type II cytochrome c maturation pathway in anammox bacteria by comparative genomics.</title>
        <authorList>
            <person name="Ferousi C."/>
            <person name="Speth D.R."/>
            <person name="Reimann J."/>
            <person name="Op den Camp H.J."/>
            <person name="Allen J.W."/>
            <person name="Keltjens J.T."/>
            <person name="Jetten M.S."/>
        </authorList>
    </citation>
    <scope>NUCLEOTIDE SEQUENCE [LARGE SCALE GENOMIC DNA]</scope>
    <source>
        <strain evidence="3">RU1</strain>
    </source>
</reference>
<keyword evidence="4" id="KW-1185">Reference proteome</keyword>
<dbReference type="Pfam" id="PF06230">
    <property type="entry name" value="LpxI_C"/>
    <property type="match status" value="1"/>
</dbReference>
<evidence type="ECO:0000313" key="4">
    <source>
        <dbReference type="Proteomes" id="UP000034954"/>
    </source>
</evidence>